<dbReference type="Proteomes" id="UP000789570">
    <property type="component" value="Unassembled WGS sequence"/>
</dbReference>
<accession>A0A9N9IY49</accession>
<dbReference type="EMBL" id="CAJVPQ010019188">
    <property type="protein sequence ID" value="CAG8753366.1"/>
    <property type="molecule type" value="Genomic_DNA"/>
</dbReference>
<comment type="caution">
    <text evidence="1">The sequence shown here is derived from an EMBL/GenBank/DDBJ whole genome shotgun (WGS) entry which is preliminary data.</text>
</comment>
<reference evidence="1" key="1">
    <citation type="submission" date="2021-06" db="EMBL/GenBank/DDBJ databases">
        <authorList>
            <person name="Kallberg Y."/>
            <person name="Tangrot J."/>
            <person name="Rosling A."/>
        </authorList>
    </citation>
    <scope>NUCLEOTIDE SEQUENCE</scope>
    <source>
        <strain evidence="1">UK204</strain>
    </source>
</reference>
<evidence type="ECO:0000313" key="1">
    <source>
        <dbReference type="EMBL" id="CAG8753366.1"/>
    </source>
</evidence>
<organism evidence="1 2">
    <name type="scientific">Funneliformis caledonium</name>
    <dbReference type="NCBI Taxonomy" id="1117310"/>
    <lineage>
        <taxon>Eukaryota</taxon>
        <taxon>Fungi</taxon>
        <taxon>Fungi incertae sedis</taxon>
        <taxon>Mucoromycota</taxon>
        <taxon>Glomeromycotina</taxon>
        <taxon>Glomeromycetes</taxon>
        <taxon>Glomerales</taxon>
        <taxon>Glomeraceae</taxon>
        <taxon>Funneliformis</taxon>
    </lineage>
</organism>
<protein>
    <submittedName>
        <fullName evidence="1">14027_t:CDS:1</fullName>
    </submittedName>
</protein>
<sequence>DNIKFRSLKTIKEYTKASKSLSDFASVKYNARKRSLISKNLLPKLTNNPFFEEETDDIIAINDISCELYFKREDSVNDFFLGKINISQLF</sequence>
<keyword evidence="2" id="KW-1185">Reference proteome</keyword>
<dbReference type="AlphaFoldDB" id="A0A9N9IY49"/>
<name>A0A9N9IY49_9GLOM</name>
<gene>
    <name evidence="1" type="ORF">FCALED_LOCUS16442</name>
</gene>
<proteinExistence type="predicted"/>
<feature type="non-terminal residue" evidence="1">
    <location>
        <position position="1"/>
    </location>
</feature>
<evidence type="ECO:0000313" key="2">
    <source>
        <dbReference type="Proteomes" id="UP000789570"/>
    </source>
</evidence>